<evidence type="ECO:0000256" key="2">
    <source>
        <dbReference type="ARBA" id="ARBA00010211"/>
    </source>
</evidence>
<dbReference type="GO" id="GO:0006572">
    <property type="term" value="P:L-tyrosine catabolic process"/>
    <property type="evidence" value="ECO:0007669"/>
    <property type="project" value="UniProtKB-UniRule"/>
</dbReference>
<feature type="binding site" evidence="11">
    <location>
        <position position="154"/>
    </location>
    <ligand>
        <name>substrate</name>
    </ligand>
</feature>
<evidence type="ECO:0000259" key="14">
    <source>
        <dbReference type="Pfam" id="PF01557"/>
    </source>
</evidence>
<evidence type="ECO:0000256" key="12">
    <source>
        <dbReference type="PIRSR" id="PIRSR605959-3"/>
    </source>
</evidence>
<keyword evidence="17" id="KW-1185">Reference proteome</keyword>
<dbReference type="SUPFAM" id="SSF63433">
    <property type="entry name" value="Fumarylacetoacetate hydrolase, FAH, N-terminal domain"/>
    <property type="match status" value="1"/>
</dbReference>
<dbReference type="FunFam" id="3.90.850.10:FF:000009">
    <property type="entry name" value="Fumarylacetoacetase"/>
    <property type="match status" value="1"/>
</dbReference>
<feature type="binding site" evidence="12">
    <location>
        <position position="213"/>
    </location>
    <ligand>
        <name>Ca(2+)</name>
        <dbReference type="ChEBI" id="CHEBI:29108"/>
    </ligand>
</feature>
<dbReference type="GO" id="GO:0004334">
    <property type="term" value="F:fumarylacetoacetase activity"/>
    <property type="evidence" value="ECO:0007669"/>
    <property type="project" value="UniProtKB-UniRule"/>
</dbReference>
<protein>
    <recommendedName>
        <fullName evidence="3 13">Fumarylacetoacetase</fullName>
        <ecNumber evidence="3 13">3.7.1.2</ecNumber>
    </recommendedName>
    <alternativeName>
        <fullName evidence="13">Fumarylacetoacetate hydrolase</fullName>
    </alternativeName>
</protein>
<dbReference type="GO" id="GO:0006559">
    <property type="term" value="P:L-phenylalanine catabolic process"/>
    <property type="evidence" value="ECO:0007669"/>
    <property type="project" value="UniProtKB-UniRule"/>
</dbReference>
<comment type="caution">
    <text evidence="16">The sequence shown here is derived from an EMBL/GenBank/DDBJ whole genome shotgun (WGS) entry which is preliminary data.</text>
</comment>
<feature type="binding site" evidence="11">
    <location>
        <position position="140"/>
    </location>
    <ligand>
        <name>substrate</name>
    </ligand>
</feature>
<feature type="active site" description="Proton acceptor" evidence="10">
    <location>
        <position position="145"/>
    </location>
</feature>
<feature type="binding site" evidence="11">
    <location>
        <position position="257"/>
    </location>
    <ligand>
        <name>substrate</name>
    </ligand>
</feature>
<evidence type="ECO:0000313" key="17">
    <source>
        <dbReference type="Proteomes" id="UP001140453"/>
    </source>
</evidence>
<comment type="catalytic activity">
    <reaction evidence="13">
        <text>4-fumarylacetoacetate + H2O = acetoacetate + fumarate + H(+)</text>
        <dbReference type="Rhea" id="RHEA:10244"/>
        <dbReference type="ChEBI" id="CHEBI:13705"/>
        <dbReference type="ChEBI" id="CHEBI:15377"/>
        <dbReference type="ChEBI" id="CHEBI:15378"/>
        <dbReference type="ChEBI" id="CHEBI:18034"/>
        <dbReference type="ChEBI" id="CHEBI:29806"/>
        <dbReference type="EC" id="3.7.1.2"/>
    </reaction>
</comment>
<dbReference type="SUPFAM" id="SSF56529">
    <property type="entry name" value="FAH"/>
    <property type="match status" value="1"/>
</dbReference>
<proteinExistence type="inferred from homology"/>
<evidence type="ECO:0000256" key="3">
    <source>
        <dbReference type="ARBA" id="ARBA00012094"/>
    </source>
</evidence>
<dbReference type="Gene3D" id="2.30.30.230">
    <property type="entry name" value="Fumarylacetoacetase, N-terminal domain"/>
    <property type="match status" value="1"/>
</dbReference>
<comment type="pathway">
    <text evidence="1 13">Amino-acid degradation; L-phenylalanine degradation; acetoacetate and fumarate from L-phenylalanine: step 6/6.</text>
</comment>
<evidence type="ECO:0000256" key="4">
    <source>
        <dbReference type="ARBA" id="ARBA00022723"/>
    </source>
</evidence>
<keyword evidence="4 12" id="KW-0479">Metal-binding</keyword>
<feature type="binding site" evidence="12">
    <location>
        <position position="211"/>
    </location>
    <ligand>
        <name>Ca(2+)</name>
        <dbReference type="ChEBI" id="CHEBI:29108"/>
    </ligand>
</feature>
<dbReference type="OrthoDB" id="9971669at2759"/>
<dbReference type="EC" id="3.7.1.2" evidence="3 13"/>
<dbReference type="InterPro" id="IPR036663">
    <property type="entry name" value="Fumarylacetoacetase_C_sf"/>
</dbReference>
<keyword evidence="5 13" id="KW-0378">Hydrolase</keyword>
<keyword evidence="7 12" id="KW-0460">Magnesium</keyword>
<feature type="binding site" evidence="12">
    <location>
        <position position="270"/>
    </location>
    <ligand>
        <name>Mg(2+)</name>
        <dbReference type="ChEBI" id="CHEBI:18420"/>
    </ligand>
</feature>
<evidence type="ECO:0000256" key="9">
    <source>
        <dbReference type="ARBA" id="ARBA00023232"/>
    </source>
</evidence>
<dbReference type="NCBIfam" id="TIGR01266">
    <property type="entry name" value="fum_ac_acetase"/>
    <property type="match status" value="1"/>
</dbReference>
<comment type="similarity">
    <text evidence="2 13">Belongs to the FAH family.</text>
</comment>
<feature type="binding site" evidence="11">
    <location>
        <position position="253"/>
    </location>
    <ligand>
        <name>substrate</name>
    </ligand>
</feature>
<dbReference type="GO" id="GO:0046872">
    <property type="term" value="F:metal ion binding"/>
    <property type="evidence" value="ECO:0007669"/>
    <property type="project" value="UniProtKB-UniRule"/>
</dbReference>
<evidence type="ECO:0000256" key="6">
    <source>
        <dbReference type="ARBA" id="ARBA00022837"/>
    </source>
</evidence>
<reference evidence="16" key="1">
    <citation type="submission" date="2022-10" db="EMBL/GenBank/DDBJ databases">
        <title>Tapping the CABI collections for fungal endophytes: first genome assemblies for Collariella, Neodidymelliopsis, Ascochyta clinopodiicola, Didymella pomorum, Didymosphaeria variabile, Neocosmospora piperis and Neocucurbitaria cava.</title>
        <authorList>
            <person name="Hill R."/>
        </authorList>
    </citation>
    <scope>NUCLEOTIDE SEQUENCE</scope>
    <source>
        <strain evidence="16">IMI 355082</strain>
    </source>
</reference>
<dbReference type="Proteomes" id="UP001140453">
    <property type="component" value="Unassembled WGS sequence"/>
</dbReference>
<keyword evidence="9 13" id="KW-0585">Phenylalanine catabolism</keyword>
<feature type="binding site" evidence="11">
    <location>
        <position position="365"/>
    </location>
    <ligand>
        <name>substrate</name>
    </ligand>
</feature>
<evidence type="ECO:0000313" key="16">
    <source>
        <dbReference type="EMBL" id="KAJ4393188.1"/>
    </source>
</evidence>
<dbReference type="Gene3D" id="3.90.850.10">
    <property type="entry name" value="Fumarylacetoacetase-like, C-terminal domain"/>
    <property type="match status" value="1"/>
</dbReference>
<evidence type="ECO:0000256" key="8">
    <source>
        <dbReference type="ARBA" id="ARBA00022878"/>
    </source>
</evidence>
<evidence type="ECO:0000256" key="7">
    <source>
        <dbReference type="ARBA" id="ARBA00022842"/>
    </source>
</evidence>
<dbReference type="PANTHER" id="PTHR43069:SF2">
    <property type="entry name" value="FUMARYLACETOACETASE"/>
    <property type="match status" value="1"/>
</dbReference>
<dbReference type="InterPro" id="IPR015377">
    <property type="entry name" value="Fumarylacetoacetase_N"/>
</dbReference>
<comment type="cofactor">
    <cofactor evidence="13">
        <name>Mg(2+)</name>
        <dbReference type="ChEBI" id="CHEBI:18420"/>
    </cofactor>
    <cofactor evidence="13">
        <name>Ca(2+)</name>
        <dbReference type="ChEBI" id="CHEBI:29108"/>
    </cofactor>
</comment>
<feature type="domain" description="Fumarylacetoacetase-like C-terminal" evidence="14">
    <location>
        <begin position="160"/>
        <end position="418"/>
    </location>
</feature>
<dbReference type="EMBL" id="JAPEVB010000002">
    <property type="protein sequence ID" value="KAJ4393188.1"/>
    <property type="molecule type" value="Genomic_DNA"/>
</dbReference>
<dbReference type="GO" id="GO:1902000">
    <property type="term" value="P:homogentisate catabolic process"/>
    <property type="evidence" value="ECO:0007669"/>
    <property type="project" value="TreeGrafter"/>
</dbReference>
<feature type="binding site" evidence="12">
    <location>
        <position position="246"/>
    </location>
    <ligand>
        <name>Ca(2+)</name>
        <dbReference type="ChEBI" id="CHEBI:29108"/>
    </ligand>
</feature>
<name>A0A9W8YWJ8_9PEZI</name>
<dbReference type="Pfam" id="PF09298">
    <property type="entry name" value="FAA_hydrolase_N"/>
    <property type="match status" value="1"/>
</dbReference>
<dbReference type="AlphaFoldDB" id="A0A9W8YWJ8"/>
<dbReference type="InterPro" id="IPR005959">
    <property type="entry name" value="Fumarylacetoacetase"/>
</dbReference>
<evidence type="ECO:0000256" key="5">
    <source>
        <dbReference type="ARBA" id="ARBA00022801"/>
    </source>
</evidence>
<evidence type="ECO:0000256" key="10">
    <source>
        <dbReference type="PIRSR" id="PIRSR605959-1"/>
    </source>
</evidence>
<accession>A0A9W8YWJ8</accession>
<dbReference type="InterPro" id="IPR036462">
    <property type="entry name" value="Fumarylacetoacetase_N_sf"/>
</dbReference>
<evidence type="ECO:0000256" key="1">
    <source>
        <dbReference type="ARBA" id="ARBA00004782"/>
    </source>
</evidence>
<feature type="binding site" evidence="12">
    <location>
        <position position="246"/>
    </location>
    <ligand>
        <name>Mg(2+)</name>
        <dbReference type="ChEBI" id="CHEBI:18420"/>
    </ligand>
</feature>
<keyword evidence="8 13" id="KW-0828">Tyrosine catabolism</keyword>
<dbReference type="PANTHER" id="PTHR43069">
    <property type="entry name" value="FUMARYLACETOACETASE"/>
    <property type="match status" value="1"/>
</dbReference>
<organism evidence="16 17">
    <name type="scientific">Gnomoniopsis smithogilvyi</name>
    <dbReference type="NCBI Taxonomy" id="1191159"/>
    <lineage>
        <taxon>Eukaryota</taxon>
        <taxon>Fungi</taxon>
        <taxon>Dikarya</taxon>
        <taxon>Ascomycota</taxon>
        <taxon>Pezizomycotina</taxon>
        <taxon>Sordariomycetes</taxon>
        <taxon>Sordariomycetidae</taxon>
        <taxon>Diaporthales</taxon>
        <taxon>Gnomoniaceae</taxon>
        <taxon>Gnomoniopsis</taxon>
    </lineage>
</organism>
<dbReference type="InterPro" id="IPR011234">
    <property type="entry name" value="Fumarylacetoacetase-like_C"/>
</dbReference>
<keyword evidence="6 12" id="KW-0106">Calcium</keyword>
<feature type="domain" description="Fumarylacetoacetase N-terminal" evidence="15">
    <location>
        <begin position="20"/>
        <end position="130"/>
    </location>
</feature>
<evidence type="ECO:0000256" key="11">
    <source>
        <dbReference type="PIRSR" id="PIRSR605959-2"/>
    </source>
</evidence>
<gene>
    <name evidence="16" type="ORF">N0V93_002396</name>
</gene>
<evidence type="ECO:0000259" key="15">
    <source>
        <dbReference type="Pfam" id="PF09298"/>
    </source>
</evidence>
<dbReference type="Pfam" id="PF01557">
    <property type="entry name" value="FAA_hydrolase"/>
    <property type="match status" value="1"/>
</dbReference>
<evidence type="ECO:0000256" key="13">
    <source>
        <dbReference type="RuleBase" id="RU366008"/>
    </source>
</evidence>
<feature type="binding site" evidence="12">
    <location>
        <position position="266"/>
    </location>
    <ligand>
        <name>Mg(2+)</name>
        <dbReference type="ChEBI" id="CHEBI:18420"/>
    </ligand>
</feature>
<feature type="binding site" evidence="12">
    <location>
        <position position="138"/>
    </location>
    <ligand>
        <name>Ca(2+)</name>
        <dbReference type="ChEBI" id="CHEBI:29108"/>
    </ligand>
</feature>
<sequence>MAMLSTWVPGVEQDSDFSLANIPFGIVTTPDDSTRHAATAIGSHVLDLKVLSQQPGFDTIFPSLKDNSHVFAAPSLNAFAALGRTVHRKVRAALQEILSEATNHPDFLKDNVQLREKALLPLHKVKTHLPMEVGDYTDFYAGYHHAFGVGSMWRGPANALQPNYLHLPVGYHGRASSIVVSGTPIVRPRGQIRPDPAAAPIVAPCRRLDIELELGCFVSRGNDIGTSISVDKAEEENVFGYVLVNDWSARDIQNWEYVPLGPFNGKNFATTISPWVVTPDALASFKSTGIEVEGRPEVQDYLREEKAESVYDIKCEIDLTTPEGDTTTISRVSTRNLIWSFPQMLAHHTLGGCPMRTGDMLASGTISGPNPSEYGSLLEMSEGGKKDVLLYGMDARKFLKDGDTITLRASCGAQGLKVGFGECSGRIFSALNG</sequence>